<feature type="domain" description="C2H2-type" evidence="2">
    <location>
        <begin position="239"/>
        <end position="261"/>
    </location>
</feature>
<dbReference type="InterPro" id="IPR036236">
    <property type="entry name" value="Znf_C2H2_sf"/>
</dbReference>
<dbReference type="PANTHER" id="PTHR47487">
    <property type="entry name" value="OS06G0651300 PROTEIN-RELATED"/>
    <property type="match status" value="1"/>
</dbReference>
<name>K1R9W6_MAGGI</name>
<dbReference type="SMART" id="SM00355">
    <property type="entry name" value="ZnF_C2H2"/>
    <property type="match status" value="3"/>
</dbReference>
<feature type="compositionally biased region" description="Pro residues" evidence="1">
    <location>
        <begin position="114"/>
        <end position="124"/>
    </location>
</feature>
<protein>
    <recommendedName>
        <fullName evidence="2">C2H2-type domain-containing protein</fullName>
    </recommendedName>
</protein>
<feature type="compositionally biased region" description="Polar residues" evidence="1">
    <location>
        <begin position="177"/>
        <end position="203"/>
    </location>
</feature>
<feature type="region of interest" description="Disordered" evidence="1">
    <location>
        <begin position="96"/>
        <end position="163"/>
    </location>
</feature>
<dbReference type="SUPFAM" id="SSF57667">
    <property type="entry name" value="beta-beta-alpha zinc fingers"/>
    <property type="match status" value="3"/>
</dbReference>
<evidence type="ECO:0000259" key="2">
    <source>
        <dbReference type="PROSITE" id="PS00028"/>
    </source>
</evidence>
<sequence length="332" mass="35170">METGISGRDASQTVPAAAIVIMFMCSVCNVSLNSQGQLAQHQTGSKHLKKLKVAGLPTATVTNTVGALATNPGEKRTYGNFVASDTLMPLKAQLITPPLKSMPNDNTSTSTDSDPPPPPPPPPPKDTKFQTASTVTTTETPPPPPPPPTVTPTGPTGQKQRPPIVHQIGTVGRPIGKQQSQIVRQQAATVQQPSSTGQQQASTVNQQPGPPGVNPVVQAIVDNALGKLPLKRKAYDGQCEICKVSYTSESHERQHLMGSKHAKKAKIAAAAEGKVPLAAFTGFNCTYCNVVLNSLDQLTAHREGQKHKTTVSKLQKQGKIQEECKDVTIVKV</sequence>
<dbReference type="InParanoid" id="K1R9W6"/>
<proteinExistence type="predicted"/>
<feature type="compositionally biased region" description="Low complexity" evidence="1">
    <location>
        <begin position="103"/>
        <end position="113"/>
    </location>
</feature>
<dbReference type="InterPro" id="IPR003604">
    <property type="entry name" value="Matrin/U1-like-C_Znf_C2H2"/>
</dbReference>
<feature type="domain" description="C2H2-type" evidence="2">
    <location>
        <begin position="25"/>
        <end position="47"/>
    </location>
</feature>
<dbReference type="EMBL" id="JH817782">
    <property type="protein sequence ID" value="EKC40449.1"/>
    <property type="molecule type" value="Genomic_DNA"/>
</dbReference>
<feature type="region of interest" description="Disordered" evidence="1">
    <location>
        <begin position="175"/>
        <end position="215"/>
    </location>
</feature>
<accession>K1R9W6</accession>
<dbReference type="PANTHER" id="PTHR47487:SF8">
    <property type="entry name" value="OS08G0270900 PROTEIN"/>
    <property type="match status" value="1"/>
</dbReference>
<dbReference type="GO" id="GO:0003676">
    <property type="term" value="F:nucleic acid binding"/>
    <property type="evidence" value="ECO:0007669"/>
    <property type="project" value="InterPro"/>
</dbReference>
<reference evidence="3" key="1">
    <citation type="journal article" date="2012" name="Nature">
        <title>The oyster genome reveals stress adaptation and complexity of shell formation.</title>
        <authorList>
            <person name="Zhang G."/>
            <person name="Fang X."/>
            <person name="Guo X."/>
            <person name="Li L."/>
            <person name="Luo R."/>
            <person name="Xu F."/>
            <person name="Yang P."/>
            <person name="Zhang L."/>
            <person name="Wang X."/>
            <person name="Qi H."/>
            <person name="Xiong Z."/>
            <person name="Que H."/>
            <person name="Xie Y."/>
            <person name="Holland P.W."/>
            <person name="Paps J."/>
            <person name="Zhu Y."/>
            <person name="Wu F."/>
            <person name="Chen Y."/>
            <person name="Wang J."/>
            <person name="Peng C."/>
            <person name="Meng J."/>
            <person name="Yang L."/>
            <person name="Liu J."/>
            <person name="Wen B."/>
            <person name="Zhang N."/>
            <person name="Huang Z."/>
            <person name="Zhu Q."/>
            <person name="Feng Y."/>
            <person name="Mount A."/>
            <person name="Hedgecock D."/>
            <person name="Xu Z."/>
            <person name="Liu Y."/>
            <person name="Domazet-Loso T."/>
            <person name="Du Y."/>
            <person name="Sun X."/>
            <person name="Zhang S."/>
            <person name="Liu B."/>
            <person name="Cheng P."/>
            <person name="Jiang X."/>
            <person name="Li J."/>
            <person name="Fan D."/>
            <person name="Wang W."/>
            <person name="Fu W."/>
            <person name="Wang T."/>
            <person name="Wang B."/>
            <person name="Zhang J."/>
            <person name="Peng Z."/>
            <person name="Li Y."/>
            <person name="Li N."/>
            <person name="Wang J."/>
            <person name="Chen M."/>
            <person name="He Y."/>
            <person name="Tan F."/>
            <person name="Song X."/>
            <person name="Zheng Q."/>
            <person name="Huang R."/>
            <person name="Yang H."/>
            <person name="Du X."/>
            <person name="Chen L."/>
            <person name="Yang M."/>
            <person name="Gaffney P.M."/>
            <person name="Wang S."/>
            <person name="Luo L."/>
            <person name="She Z."/>
            <person name="Ming Y."/>
            <person name="Huang W."/>
            <person name="Zhang S."/>
            <person name="Huang B."/>
            <person name="Zhang Y."/>
            <person name="Qu T."/>
            <person name="Ni P."/>
            <person name="Miao G."/>
            <person name="Wang J."/>
            <person name="Wang Q."/>
            <person name="Steinberg C.E."/>
            <person name="Wang H."/>
            <person name="Li N."/>
            <person name="Qian L."/>
            <person name="Zhang G."/>
            <person name="Li Y."/>
            <person name="Yang H."/>
            <person name="Liu X."/>
            <person name="Wang J."/>
            <person name="Yin Y."/>
            <person name="Wang J."/>
        </authorList>
    </citation>
    <scope>NUCLEOTIDE SEQUENCE [LARGE SCALE GENOMIC DNA]</scope>
    <source>
        <strain evidence="3">05x7-T-G4-1.051#20</strain>
    </source>
</reference>
<evidence type="ECO:0000256" key="1">
    <source>
        <dbReference type="SAM" id="MobiDB-lite"/>
    </source>
</evidence>
<feature type="domain" description="C2H2-type" evidence="2">
    <location>
        <begin position="285"/>
        <end position="307"/>
    </location>
</feature>
<dbReference type="Pfam" id="PF12874">
    <property type="entry name" value="zf-met"/>
    <property type="match status" value="2"/>
</dbReference>
<dbReference type="HOGENOM" id="CLU_837438_0_0_1"/>
<dbReference type="GO" id="GO:0008270">
    <property type="term" value="F:zinc ion binding"/>
    <property type="evidence" value="ECO:0007669"/>
    <property type="project" value="InterPro"/>
</dbReference>
<dbReference type="Pfam" id="PF13912">
    <property type="entry name" value="zf-C2H2_6"/>
    <property type="match status" value="1"/>
</dbReference>
<dbReference type="AlphaFoldDB" id="K1R9W6"/>
<feature type="compositionally biased region" description="Pro residues" evidence="1">
    <location>
        <begin position="140"/>
        <end position="150"/>
    </location>
</feature>
<evidence type="ECO:0000313" key="3">
    <source>
        <dbReference type="EMBL" id="EKC40449.1"/>
    </source>
</evidence>
<organism evidence="3">
    <name type="scientific">Magallana gigas</name>
    <name type="common">Pacific oyster</name>
    <name type="synonym">Crassostrea gigas</name>
    <dbReference type="NCBI Taxonomy" id="29159"/>
    <lineage>
        <taxon>Eukaryota</taxon>
        <taxon>Metazoa</taxon>
        <taxon>Spiralia</taxon>
        <taxon>Lophotrochozoa</taxon>
        <taxon>Mollusca</taxon>
        <taxon>Bivalvia</taxon>
        <taxon>Autobranchia</taxon>
        <taxon>Pteriomorphia</taxon>
        <taxon>Ostreida</taxon>
        <taxon>Ostreoidea</taxon>
        <taxon>Ostreidae</taxon>
        <taxon>Magallana</taxon>
    </lineage>
</organism>
<dbReference type="Gene3D" id="3.30.160.60">
    <property type="entry name" value="Classic Zinc Finger"/>
    <property type="match status" value="3"/>
</dbReference>
<dbReference type="PROSITE" id="PS00028">
    <property type="entry name" value="ZINC_FINGER_C2H2_1"/>
    <property type="match status" value="3"/>
</dbReference>
<gene>
    <name evidence="3" type="ORF">CGI_10021333</name>
</gene>
<dbReference type="SMART" id="SM00451">
    <property type="entry name" value="ZnF_U1"/>
    <property type="match status" value="3"/>
</dbReference>
<dbReference type="InterPro" id="IPR013087">
    <property type="entry name" value="Znf_C2H2_type"/>
</dbReference>